<dbReference type="InterPro" id="IPR027806">
    <property type="entry name" value="HARBI1_dom"/>
</dbReference>
<dbReference type="Proteomes" id="UP000235965">
    <property type="component" value="Unassembled WGS sequence"/>
</dbReference>
<reference evidence="9 10" key="1">
    <citation type="submission" date="2017-12" db="EMBL/GenBank/DDBJ databases">
        <title>Hemimetabolous genomes reveal molecular basis of termite eusociality.</title>
        <authorList>
            <person name="Harrison M.C."/>
            <person name="Jongepier E."/>
            <person name="Robertson H.M."/>
            <person name="Arning N."/>
            <person name="Bitard-Feildel T."/>
            <person name="Chao H."/>
            <person name="Childers C.P."/>
            <person name="Dinh H."/>
            <person name="Doddapaneni H."/>
            <person name="Dugan S."/>
            <person name="Gowin J."/>
            <person name="Greiner C."/>
            <person name="Han Y."/>
            <person name="Hu H."/>
            <person name="Hughes D.S.T."/>
            <person name="Huylmans A.-K."/>
            <person name="Kemena C."/>
            <person name="Kremer L.P.M."/>
            <person name="Lee S.L."/>
            <person name="Lopez-Ezquerra A."/>
            <person name="Mallet L."/>
            <person name="Monroy-Kuhn J.M."/>
            <person name="Moser A."/>
            <person name="Murali S.C."/>
            <person name="Muzny D.M."/>
            <person name="Otani S."/>
            <person name="Piulachs M.-D."/>
            <person name="Poelchau M."/>
            <person name="Qu J."/>
            <person name="Schaub F."/>
            <person name="Wada-Katsumata A."/>
            <person name="Worley K.C."/>
            <person name="Xie Q."/>
            <person name="Ylla G."/>
            <person name="Poulsen M."/>
            <person name="Gibbs R.A."/>
            <person name="Schal C."/>
            <person name="Richards S."/>
            <person name="Belles X."/>
            <person name="Korb J."/>
            <person name="Bornberg-Bauer E."/>
        </authorList>
    </citation>
    <scope>NUCLEOTIDE SEQUENCE [LARGE SCALE GENOMIC DNA]</scope>
    <source>
        <tissue evidence="9">Whole body</tissue>
    </source>
</reference>
<dbReference type="STRING" id="105785.A0A2J7RSF7"/>
<evidence type="ECO:0000256" key="5">
    <source>
        <dbReference type="ARBA" id="ARBA00022723"/>
    </source>
</evidence>
<keyword evidence="4" id="KW-0540">Nuclease</keyword>
<keyword evidence="7" id="KW-0539">Nucleus</keyword>
<comment type="cofactor">
    <cofactor evidence="1">
        <name>a divalent metal cation</name>
        <dbReference type="ChEBI" id="CHEBI:60240"/>
    </cofactor>
</comment>
<dbReference type="AlphaFoldDB" id="A0A2J7RSF7"/>
<comment type="similarity">
    <text evidence="3">Belongs to the HARBI1 family.</text>
</comment>
<organism evidence="9 10">
    <name type="scientific">Cryptotermes secundus</name>
    <dbReference type="NCBI Taxonomy" id="105785"/>
    <lineage>
        <taxon>Eukaryota</taxon>
        <taxon>Metazoa</taxon>
        <taxon>Ecdysozoa</taxon>
        <taxon>Arthropoda</taxon>
        <taxon>Hexapoda</taxon>
        <taxon>Insecta</taxon>
        <taxon>Pterygota</taxon>
        <taxon>Neoptera</taxon>
        <taxon>Polyneoptera</taxon>
        <taxon>Dictyoptera</taxon>
        <taxon>Blattodea</taxon>
        <taxon>Blattoidea</taxon>
        <taxon>Termitoidae</taxon>
        <taxon>Kalotermitidae</taxon>
        <taxon>Cryptotermitinae</taxon>
        <taxon>Cryptotermes</taxon>
    </lineage>
</organism>
<evidence type="ECO:0000256" key="2">
    <source>
        <dbReference type="ARBA" id="ARBA00004123"/>
    </source>
</evidence>
<evidence type="ECO:0000313" key="9">
    <source>
        <dbReference type="EMBL" id="PNF43768.1"/>
    </source>
</evidence>
<gene>
    <name evidence="9" type="ORF">B7P43_G11413</name>
</gene>
<dbReference type="GO" id="GO:0005634">
    <property type="term" value="C:nucleus"/>
    <property type="evidence" value="ECO:0007669"/>
    <property type="project" value="UniProtKB-SubCell"/>
</dbReference>
<dbReference type="OrthoDB" id="1696965at2759"/>
<dbReference type="GO" id="GO:0046872">
    <property type="term" value="F:metal ion binding"/>
    <property type="evidence" value="ECO:0007669"/>
    <property type="project" value="UniProtKB-KW"/>
</dbReference>
<accession>A0A2J7RSF7</accession>
<dbReference type="GO" id="GO:0004518">
    <property type="term" value="F:nuclease activity"/>
    <property type="evidence" value="ECO:0007669"/>
    <property type="project" value="UniProtKB-KW"/>
</dbReference>
<evidence type="ECO:0000256" key="6">
    <source>
        <dbReference type="ARBA" id="ARBA00022801"/>
    </source>
</evidence>
<comment type="caution">
    <text evidence="9">The sequence shown here is derived from an EMBL/GenBank/DDBJ whole genome shotgun (WGS) entry which is preliminary data.</text>
</comment>
<evidence type="ECO:0000259" key="8">
    <source>
        <dbReference type="Pfam" id="PF13359"/>
    </source>
</evidence>
<feature type="domain" description="DDE Tnp4" evidence="8">
    <location>
        <begin position="42"/>
        <end position="206"/>
    </location>
</feature>
<dbReference type="InParanoid" id="A0A2J7RSF7"/>
<keyword evidence="10" id="KW-1185">Reference proteome</keyword>
<dbReference type="GO" id="GO:0016787">
    <property type="term" value="F:hydrolase activity"/>
    <property type="evidence" value="ECO:0007669"/>
    <property type="project" value="UniProtKB-KW"/>
</dbReference>
<keyword evidence="6" id="KW-0378">Hydrolase</keyword>
<comment type="subcellular location">
    <subcellularLocation>
        <location evidence="2">Nucleus</location>
    </subcellularLocation>
</comment>
<evidence type="ECO:0000256" key="1">
    <source>
        <dbReference type="ARBA" id="ARBA00001968"/>
    </source>
</evidence>
<protein>
    <recommendedName>
        <fullName evidence="8">DDE Tnp4 domain-containing protein</fullName>
    </recommendedName>
</protein>
<evidence type="ECO:0000256" key="7">
    <source>
        <dbReference type="ARBA" id="ARBA00023242"/>
    </source>
</evidence>
<sequence length="260" mass="29566">MNTIVWEVLMPLHMPVPTTVQWIDIAKSFYEICQMPHCIGGVDGKHCRIQCPPNAGSQFYNYKGFHSVVLLAVADAECNFILVDVGGFGRDNDSKIFSESAMGKAFNGNKLNIPAQQNIIGTDIEMPFYFVGDEAFPLRTNLMRPYARRQLNNEKRLFNYRLSRARRTVECAFGILVRKFGLFTHSISTSLELAEASIKSACVLHNYTRKRQNETERNLEREFLEQTNVPPLIGLRPTPAHRGATEAIETRNKLTAYFSR</sequence>
<evidence type="ECO:0000256" key="4">
    <source>
        <dbReference type="ARBA" id="ARBA00022722"/>
    </source>
</evidence>
<proteinExistence type="inferred from homology"/>
<evidence type="ECO:0000256" key="3">
    <source>
        <dbReference type="ARBA" id="ARBA00006958"/>
    </source>
</evidence>
<keyword evidence="5" id="KW-0479">Metal-binding</keyword>
<dbReference type="PANTHER" id="PTHR22930">
    <property type="match status" value="1"/>
</dbReference>
<name>A0A2J7RSF7_9NEOP</name>
<dbReference type="EMBL" id="NEVH01000259">
    <property type="protein sequence ID" value="PNF43768.1"/>
    <property type="molecule type" value="Genomic_DNA"/>
</dbReference>
<dbReference type="Pfam" id="PF13359">
    <property type="entry name" value="DDE_Tnp_4"/>
    <property type="match status" value="1"/>
</dbReference>
<dbReference type="InterPro" id="IPR045249">
    <property type="entry name" value="HARBI1-like"/>
</dbReference>
<dbReference type="PANTHER" id="PTHR22930:SF269">
    <property type="entry name" value="NUCLEASE HARBI1-LIKE PROTEIN"/>
    <property type="match status" value="1"/>
</dbReference>
<evidence type="ECO:0000313" key="10">
    <source>
        <dbReference type="Proteomes" id="UP000235965"/>
    </source>
</evidence>